<feature type="domain" description="Clr5" evidence="4">
    <location>
        <begin position="8"/>
        <end position="54"/>
    </location>
</feature>
<evidence type="ECO:0000256" key="3">
    <source>
        <dbReference type="PROSITE-ProRule" id="PRU00023"/>
    </source>
</evidence>
<dbReference type="PANTHER" id="PTHR24198">
    <property type="entry name" value="ANKYRIN REPEAT AND PROTEIN KINASE DOMAIN-CONTAINING PROTEIN"/>
    <property type="match status" value="1"/>
</dbReference>
<evidence type="ECO:0000313" key="6">
    <source>
        <dbReference type="Proteomes" id="UP000799764"/>
    </source>
</evidence>
<organism evidence="5 6">
    <name type="scientific">Karstenula rhodostoma CBS 690.94</name>
    <dbReference type="NCBI Taxonomy" id="1392251"/>
    <lineage>
        <taxon>Eukaryota</taxon>
        <taxon>Fungi</taxon>
        <taxon>Dikarya</taxon>
        <taxon>Ascomycota</taxon>
        <taxon>Pezizomycotina</taxon>
        <taxon>Dothideomycetes</taxon>
        <taxon>Pleosporomycetidae</taxon>
        <taxon>Pleosporales</taxon>
        <taxon>Massarineae</taxon>
        <taxon>Didymosphaeriaceae</taxon>
        <taxon>Karstenula</taxon>
    </lineage>
</organism>
<dbReference type="SUPFAM" id="SSF48403">
    <property type="entry name" value="Ankyrin repeat"/>
    <property type="match status" value="3"/>
</dbReference>
<evidence type="ECO:0000256" key="1">
    <source>
        <dbReference type="ARBA" id="ARBA00022737"/>
    </source>
</evidence>
<sequence length="1327" mass="147820">MGKRKAEDDEWDLFKDEILSLYDQNPLSEVMAIMVTRGFKRTKAQYERRLKGWQGGARKNITEKEWKYITQQLASRKREGKGSAVTVRGFAVPESRLSKQGRIHGYQTALQRYATEEQATTPPGVNVHTPREQSPPFPWINSNTPFSYPTIHLPWQQLTGALNNIVGPSHQSLLPAAGVNVYTPREQSPPFPWINSNTPFSYPTIHLPWQQLTGALNNIVGPSHQSLLPAAAVTMIHDSLLKFTKPGKRIQVTVSGGHTTVGDALPGTSNRIDKAKQAAAVLSGIKQYLPMAPHSVCPDSSQKDYDVSIRGGQLQLLESIIGLVSNNHHSESLSRAIGRLAENDLNLGFLHRLFSMDNLSIKVFAEELLSRFIETDGNPNLLKILLDCGADGNLIFSHGPSLLNKAIIWNRSALIRILLDAGVDVNHQSEYSRSPLACASKNGDNELVELLLDLEADINSLDHKGVAVLSYTALNCKDAVVLRLLNLGAQHGRKVPSLLGMIKNRSRNVAERLLRSLRTSPVRSPDIVASFFIHAAWQGDVDMLKLLVTMEFETFKELRKTPWLLMEAAAFGYVRDPDVGGRETSEGNAILVIDYLRKHGFHIRALDKDGRGSPLVYAALRGRMDLTRYLLGAGVRTDIFANGKWRNRCPASDDIINRDYETEIDDLAGWNDLLLGVAEKEQEIAPIHAAVIHAVSPNSGLAQVGLSITNILLDHGANPNLAGAVYPIQIAALAWDENVSIVRRLLKAGANPNFTTPKKIGFFIYHAGFDEYTDFEVSMPNALHLALLQGTTSIIEALVDAKAKLPGLLDAIELCTCENNQGARKETRQTTRLRHGSFEGRPICPTWTQLSNCDNSAEKRLSKDDVGGYIGEYHNPNRRECPYNYQYWWNPLYGVADDEEVFAKVLEMTSSTQKMHWLTPECISKFIEARHWKSVVSLINDGTFPKNCVEDEAFFRTAIFANEGHWVRRLINEKGSSDPAVQRGFVLATRHDMTNLVAMFLEAGCWPDDKAWFCDKSWFDDEKVYRSPLGQALSVKKSPLVAVFQDHYNSMRHYASDHFLQAYGEAIEYGHLSLVKSLMRSDPVDMVKYSGPVPFYHSDVSSRIWGHLVWVKLRSSIQLAIIFQKYDVVDWLLDEGVDLNIPAEEQNTVTAYHSPLQCAAKSGDTGFVQRLIEHGADVNGEPILVGGATALQFAAMLGNFEMLNILLQAEASINAPPSPWEGRSAIEGAAEWGRTDTVFFLLKSGADIQGRMNVNYRRTVYRAWAHGHRELANGIQQWKKTTYGQDDCDAIGSIVGSMDMDTLGHYGGSFDSFGESCEECQRHLKSR</sequence>
<feature type="repeat" description="ANK" evidence="3">
    <location>
        <begin position="1186"/>
        <end position="1218"/>
    </location>
</feature>
<keyword evidence="2 3" id="KW-0040">ANK repeat</keyword>
<accession>A0A9P4P872</accession>
<dbReference type="InterPro" id="IPR002110">
    <property type="entry name" value="Ankyrin_rpt"/>
</dbReference>
<dbReference type="PROSITE" id="PS50088">
    <property type="entry name" value="ANK_REPEAT"/>
    <property type="match status" value="5"/>
</dbReference>
<protein>
    <submittedName>
        <fullName evidence="5">Ankyrin</fullName>
    </submittedName>
</protein>
<feature type="repeat" description="ANK" evidence="3">
    <location>
        <begin position="398"/>
        <end position="430"/>
    </location>
</feature>
<gene>
    <name evidence="5" type="ORF">P171DRAFT_423452</name>
</gene>
<feature type="repeat" description="ANK" evidence="3">
    <location>
        <begin position="1221"/>
        <end position="1253"/>
    </location>
</feature>
<dbReference type="Pfam" id="PF12796">
    <property type="entry name" value="Ank_2"/>
    <property type="match status" value="2"/>
</dbReference>
<feature type="repeat" description="ANK" evidence="3">
    <location>
        <begin position="1151"/>
        <end position="1179"/>
    </location>
</feature>
<dbReference type="PANTHER" id="PTHR24198:SF165">
    <property type="entry name" value="ANKYRIN REPEAT-CONTAINING PROTEIN-RELATED"/>
    <property type="match status" value="1"/>
</dbReference>
<evidence type="ECO:0000256" key="2">
    <source>
        <dbReference type="ARBA" id="ARBA00023043"/>
    </source>
</evidence>
<evidence type="ECO:0000313" key="5">
    <source>
        <dbReference type="EMBL" id="KAF2438329.1"/>
    </source>
</evidence>
<reference evidence="5" key="1">
    <citation type="journal article" date="2020" name="Stud. Mycol.">
        <title>101 Dothideomycetes genomes: a test case for predicting lifestyles and emergence of pathogens.</title>
        <authorList>
            <person name="Haridas S."/>
            <person name="Albert R."/>
            <person name="Binder M."/>
            <person name="Bloem J."/>
            <person name="Labutti K."/>
            <person name="Salamov A."/>
            <person name="Andreopoulos B."/>
            <person name="Baker S."/>
            <person name="Barry K."/>
            <person name="Bills G."/>
            <person name="Bluhm B."/>
            <person name="Cannon C."/>
            <person name="Castanera R."/>
            <person name="Culley D."/>
            <person name="Daum C."/>
            <person name="Ezra D."/>
            <person name="Gonzalez J."/>
            <person name="Henrissat B."/>
            <person name="Kuo A."/>
            <person name="Liang C."/>
            <person name="Lipzen A."/>
            <person name="Lutzoni F."/>
            <person name="Magnuson J."/>
            <person name="Mondo S."/>
            <person name="Nolan M."/>
            <person name="Ohm R."/>
            <person name="Pangilinan J."/>
            <person name="Park H.-J."/>
            <person name="Ramirez L."/>
            <person name="Alfaro M."/>
            <person name="Sun H."/>
            <person name="Tritt A."/>
            <person name="Yoshinaga Y."/>
            <person name="Zwiers L.-H."/>
            <person name="Turgeon B."/>
            <person name="Goodwin S."/>
            <person name="Spatafora J."/>
            <person name="Crous P."/>
            <person name="Grigoriev I."/>
        </authorList>
    </citation>
    <scope>NUCLEOTIDE SEQUENCE</scope>
    <source>
        <strain evidence="5">CBS 690.94</strain>
    </source>
</reference>
<keyword evidence="1" id="KW-0677">Repeat</keyword>
<dbReference type="Proteomes" id="UP000799764">
    <property type="component" value="Unassembled WGS sequence"/>
</dbReference>
<name>A0A9P4P872_9PLEO</name>
<dbReference type="OrthoDB" id="539213at2759"/>
<proteinExistence type="predicted"/>
<dbReference type="EMBL" id="MU001512">
    <property type="protein sequence ID" value="KAF2438329.1"/>
    <property type="molecule type" value="Genomic_DNA"/>
</dbReference>
<evidence type="ECO:0000259" key="4">
    <source>
        <dbReference type="Pfam" id="PF14420"/>
    </source>
</evidence>
<dbReference type="InterPro" id="IPR025676">
    <property type="entry name" value="Clr5_dom"/>
</dbReference>
<dbReference type="InterPro" id="IPR036770">
    <property type="entry name" value="Ankyrin_rpt-contain_sf"/>
</dbReference>
<dbReference type="PROSITE" id="PS50297">
    <property type="entry name" value="ANK_REP_REGION"/>
    <property type="match status" value="4"/>
</dbReference>
<dbReference type="SMART" id="SM00248">
    <property type="entry name" value="ANK"/>
    <property type="match status" value="12"/>
</dbReference>
<keyword evidence="6" id="KW-1185">Reference proteome</keyword>
<dbReference type="Gene3D" id="1.25.40.20">
    <property type="entry name" value="Ankyrin repeat-containing domain"/>
    <property type="match status" value="3"/>
</dbReference>
<dbReference type="Pfam" id="PF14420">
    <property type="entry name" value="Clr5"/>
    <property type="match status" value="1"/>
</dbReference>
<feature type="repeat" description="ANK" evidence="3">
    <location>
        <begin position="431"/>
        <end position="463"/>
    </location>
</feature>
<comment type="caution">
    <text evidence="5">The sequence shown here is derived from an EMBL/GenBank/DDBJ whole genome shotgun (WGS) entry which is preliminary data.</text>
</comment>